<evidence type="ECO:0000313" key="1">
    <source>
        <dbReference type="EMBL" id="KRY80223.1"/>
    </source>
</evidence>
<proteinExistence type="predicted"/>
<gene>
    <name evidence="1" type="ORF">T4D_12011</name>
</gene>
<keyword evidence="2" id="KW-1185">Reference proteome</keyword>
<dbReference type="EMBL" id="JYDT01000686">
    <property type="protein sequence ID" value="KRY80223.1"/>
    <property type="molecule type" value="Genomic_DNA"/>
</dbReference>
<dbReference type="Proteomes" id="UP000054995">
    <property type="component" value="Unassembled WGS sequence"/>
</dbReference>
<name>A0A0V1F2Q8_TRIPS</name>
<organism evidence="1 2">
    <name type="scientific">Trichinella pseudospiralis</name>
    <name type="common">Parasitic roundworm</name>
    <dbReference type="NCBI Taxonomy" id="6337"/>
    <lineage>
        <taxon>Eukaryota</taxon>
        <taxon>Metazoa</taxon>
        <taxon>Ecdysozoa</taxon>
        <taxon>Nematoda</taxon>
        <taxon>Enoplea</taxon>
        <taxon>Dorylaimia</taxon>
        <taxon>Trichinellida</taxon>
        <taxon>Trichinellidae</taxon>
        <taxon>Trichinella</taxon>
    </lineage>
</organism>
<accession>A0A0V1F2Q8</accession>
<reference evidence="1 2" key="1">
    <citation type="submission" date="2015-01" db="EMBL/GenBank/DDBJ databases">
        <title>Evolution of Trichinella species and genotypes.</title>
        <authorList>
            <person name="Korhonen P.K."/>
            <person name="Edoardo P."/>
            <person name="Giuseppe L.R."/>
            <person name="Gasser R.B."/>
        </authorList>
    </citation>
    <scope>NUCLEOTIDE SEQUENCE [LARGE SCALE GENOMIC DNA]</scope>
    <source>
        <strain evidence="1">ISS470</strain>
    </source>
</reference>
<comment type="caution">
    <text evidence="1">The sequence shown here is derived from an EMBL/GenBank/DDBJ whole genome shotgun (WGS) entry which is preliminary data.</text>
</comment>
<sequence>MRLKHGGQCSDRSLLELLSTDDGKATATITKLHDFVLHLSSVLEL</sequence>
<dbReference type="AlphaFoldDB" id="A0A0V1F2Q8"/>
<protein>
    <submittedName>
        <fullName evidence="1">Uncharacterized protein</fullName>
    </submittedName>
</protein>
<evidence type="ECO:0000313" key="2">
    <source>
        <dbReference type="Proteomes" id="UP000054995"/>
    </source>
</evidence>